<sequence length="86" mass="9460">MGVLEDLADKLAADTIEQGAKLGAEDDLIRAVAKKLGISSPTMEETFMTSVRVRLAERRARQFLEKQVAQGFLEKDTGPKLMDDGH</sequence>
<reference evidence="2" key="1">
    <citation type="submission" date="2016-11" db="EMBL/GenBank/DDBJ databases">
        <authorList>
            <person name="Varghese N."/>
            <person name="Submissions S."/>
        </authorList>
    </citation>
    <scope>NUCLEOTIDE SEQUENCE [LARGE SCALE GENOMIC DNA]</scope>
    <source>
        <strain evidence="2">DSM 29440</strain>
    </source>
</reference>
<dbReference type="AlphaFoldDB" id="A0A1N6F3G0"/>
<accession>A0A1N6F3G0</accession>
<dbReference type="RefSeq" id="WP_074255422.1">
    <property type="nucleotide sequence ID" value="NZ_FSRL01000001.1"/>
</dbReference>
<dbReference type="Proteomes" id="UP000184932">
    <property type="component" value="Unassembled WGS sequence"/>
</dbReference>
<evidence type="ECO:0000313" key="1">
    <source>
        <dbReference type="EMBL" id="SIN89828.1"/>
    </source>
</evidence>
<proteinExistence type="predicted"/>
<protein>
    <submittedName>
        <fullName evidence="1">Uncharacterized protein</fullName>
    </submittedName>
</protein>
<dbReference type="STRING" id="1217970.SAMN05444002_1338"/>
<name>A0A1N6F3G0_9RHOB</name>
<keyword evidence="2" id="KW-1185">Reference proteome</keyword>
<dbReference type="OrthoDB" id="7876148at2"/>
<dbReference type="EMBL" id="FSRL01000001">
    <property type="protein sequence ID" value="SIN89828.1"/>
    <property type="molecule type" value="Genomic_DNA"/>
</dbReference>
<gene>
    <name evidence="1" type="ORF">SAMN05444002_1338</name>
</gene>
<organism evidence="1 2">
    <name type="scientific">Vannielia litorea</name>
    <dbReference type="NCBI Taxonomy" id="1217970"/>
    <lineage>
        <taxon>Bacteria</taxon>
        <taxon>Pseudomonadati</taxon>
        <taxon>Pseudomonadota</taxon>
        <taxon>Alphaproteobacteria</taxon>
        <taxon>Rhodobacterales</taxon>
        <taxon>Paracoccaceae</taxon>
        <taxon>Vannielia</taxon>
    </lineage>
</organism>
<evidence type="ECO:0000313" key="2">
    <source>
        <dbReference type="Proteomes" id="UP000184932"/>
    </source>
</evidence>